<dbReference type="AlphaFoldDB" id="A0A4R0R188"/>
<evidence type="ECO:0000313" key="1">
    <source>
        <dbReference type="EMBL" id="TCD60612.1"/>
    </source>
</evidence>
<gene>
    <name evidence="1" type="ORF">EIP91_009778</name>
</gene>
<accession>A0A4R0R188</accession>
<dbReference type="EMBL" id="RWJN01000569">
    <property type="protein sequence ID" value="TCD60612.1"/>
    <property type="molecule type" value="Genomic_DNA"/>
</dbReference>
<organism evidence="1 2">
    <name type="scientific">Steccherinum ochraceum</name>
    <dbReference type="NCBI Taxonomy" id="92696"/>
    <lineage>
        <taxon>Eukaryota</taxon>
        <taxon>Fungi</taxon>
        <taxon>Dikarya</taxon>
        <taxon>Basidiomycota</taxon>
        <taxon>Agaricomycotina</taxon>
        <taxon>Agaricomycetes</taxon>
        <taxon>Polyporales</taxon>
        <taxon>Steccherinaceae</taxon>
        <taxon>Steccherinum</taxon>
    </lineage>
</organism>
<proteinExistence type="predicted"/>
<comment type="caution">
    <text evidence="1">The sequence shown here is derived from an EMBL/GenBank/DDBJ whole genome shotgun (WGS) entry which is preliminary data.</text>
</comment>
<sequence>MAMSYKFNPTNIEHHWYIFGAEFLLHLIERAMCKNLFLYPQPKLNLFRNPAEPDGTMVHKPTLERVSDLGLWWVPIQHDGRAIVNCARPLVLEESKRRPSRKHDYASLYASRDGSGADVLRVKVESELGKAQDGAMLQANIALRRYGLTHILLIVHTGQFWSYRLVGKKTKEVLINEDALEELLEMERLQSDADDADPLGLGEEYIQTSPDEQDFIVVLDDQEWTIRAQPYQADEGESPVEGIEGICRTRQGLVDVWERTKGHWSGILEVGTPESWQRSYLIQSFLKASIEHEAAQQREVQDGSMWKWKPTLSSADVLRSRRANASPWIQLPIATAPN</sequence>
<keyword evidence="2" id="KW-1185">Reference proteome</keyword>
<reference evidence="1 2" key="1">
    <citation type="submission" date="2018-11" db="EMBL/GenBank/DDBJ databases">
        <title>Genome assembly of Steccherinum ochraceum LE-BIN_3174, the white-rot fungus of the Steccherinaceae family (The Residual Polyporoid clade, Polyporales, Basidiomycota).</title>
        <authorList>
            <person name="Fedorova T.V."/>
            <person name="Glazunova O.A."/>
            <person name="Landesman E.O."/>
            <person name="Moiseenko K.V."/>
            <person name="Psurtseva N.V."/>
            <person name="Savinova O.S."/>
            <person name="Shakhova N.V."/>
            <person name="Tyazhelova T.V."/>
            <person name="Vasina D.V."/>
        </authorList>
    </citation>
    <scope>NUCLEOTIDE SEQUENCE [LARGE SCALE GENOMIC DNA]</scope>
    <source>
        <strain evidence="1 2">LE-BIN_3174</strain>
    </source>
</reference>
<name>A0A4R0R188_9APHY</name>
<dbReference type="Proteomes" id="UP000292702">
    <property type="component" value="Unassembled WGS sequence"/>
</dbReference>
<evidence type="ECO:0000313" key="2">
    <source>
        <dbReference type="Proteomes" id="UP000292702"/>
    </source>
</evidence>
<protein>
    <submittedName>
        <fullName evidence="1">Uncharacterized protein</fullName>
    </submittedName>
</protein>